<dbReference type="AlphaFoldDB" id="A0A6G3XXU6"/>
<proteinExistence type="predicted"/>
<sequence length="55" mass="5672">MFEAINIIVLDGLLIPDLVLVDATAAEQATAAVSAHDVLLFVEIVSPPPESPTGS</sequence>
<gene>
    <name evidence="1" type="ORF">G3M58_91330</name>
</gene>
<organism evidence="1">
    <name type="scientific">Streptomyces sp. SID7499</name>
    <dbReference type="NCBI Taxonomy" id="2706086"/>
    <lineage>
        <taxon>Bacteria</taxon>
        <taxon>Bacillati</taxon>
        <taxon>Actinomycetota</taxon>
        <taxon>Actinomycetes</taxon>
        <taxon>Kitasatosporales</taxon>
        <taxon>Streptomycetaceae</taxon>
        <taxon>Streptomyces</taxon>
    </lineage>
</organism>
<evidence type="ECO:0000313" key="1">
    <source>
        <dbReference type="EMBL" id="NEE22639.1"/>
    </source>
</evidence>
<reference evidence="1" key="1">
    <citation type="submission" date="2020-01" db="EMBL/GenBank/DDBJ databases">
        <title>Insect and environment-associated Actinomycetes.</title>
        <authorList>
            <person name="Currrie C."/>
            <person name="Chevrette M."/>
            <person name="Carlson C."/>
            <person name="Stubbendieck R."/>
            <person name="Wendt-Pienkowski E."/>
        </authorList>
    </citation>
    <scope>NUCLEOTIDE SEQUENCE</scope>
    <source>
        <strain evidence="1">SID7499</strain>
    </source>
</reference>
<protein>
    <submittedName>
        <fullName evidence="1">Uncharacterized protein</fullName>
    </submittedName>
</protein>
<comment type="caution">
    <text evidence="1">The sequence shown here is derived from an EMBL/GenBank/DDBJ whole genome shotgun (WGS) entry which is preliminary data.</text>
</comment>
<accession>A0A6G3XXU6</accession>
<dbReference type="EMBL" id="JAAGMN010009821">
    <property type="protein sequence ID" value="NEE22639.1"/>
    <property type="molecule type" value="Genomic_DNA"/>
</dbReference>
<name>A0A6G3XXU6_9ACTN</name>